<feature type="domain" description="TRIP4/RQT4 C2HC5-type zinc finger" evidence="1">
    <location>
        <begin position="158"/>
        <end position="203"/>
    </location>
</feature>
<dbReference type="InParanoid" id="F7BPY2"/>
<proteinExistence type="predicted"/>
<dbReference type="InterPro" id="IPR056993">
    <property type="entry name" value="TRIP4_3rd_dom"/>
</dbReference>
<dbReference type="InterPro" id="IPR009349">
    <property type="entry name" value="TRIP4/RQT4_C2HC5_Znf"/>
</dbReference>
<reference evidence="4" key="3">
    <citation type="submission" date="2025-08" db="UniProtKB">
        <authorList>
            <consortium name="Ensembl"/>
        </authorList>
    </citation>
    <scope>IDENTIFICATION</scope>
</reference>
<evidence type="ECO:0000313" key="5">
    <source>
        <dbReference type="Proteomes" id="UP000008144"/>
    </source>
</evidence>
<reference evidence="4" key="4">
    <citation type="submission" date="2025-09" db="UniProtKB">
        <authorList>
            <consortium name="Ensembl"/>
        </authorList>
    </citation>
    <scope>IDENTIFICATION</scope>
</reference>
<feature type="domain" description="Activating signal cointegrator 1 third" evidence="2">
    <location>
        <begin position="269"/>
        <end position="322"/>
    </location>
</feature>
<evidence type="ECO:0000259" key="2">
    <source>
        <dbReference type="Pfam" id="PF23134"/>
    </source>
</evidence>
<reference evidence="4" key="2">
    <citation type="journal article" date="2008" name="Genome Biol.">
        <title>Improved genome assembly and evidence-based global gene model set for the chordate Ciona intestinalis: new insight into intron and operon populations.</title>
        <authorList>
            <person name="Satou Y."/>
            <person name="Mineta K."/>
            <person name="Ogasawara M."/>
            <person name="Sasakura Y."/>
            <person name="Shoguchi E."/>
            <person name="Ueno K."/>
            <person name="Yamada L."/>
            <person name="Matsumoto J."/>
            <person name="Wasserscheid J."/>
            <person name="Dewar K."/>
            <person name="Wiley G.B."/>
            <person name="Macmil S.L."/>
            <person name="Roe B.A."/>
            <person name="Zeller R.W."/>
            <person name="Hastings K.E."/>
            <person name="Lemaire P."/>
            <person name="Lindquist E."/>
            <person name="Endo T."/>
            <person name="Hotta K."/>
            <person name="Inaba K."/>
        </authorList>
    </citation>
    <scope>NUCLEOTIDE SEQUENCE [LARGE SCALE GENOMIC DNA]</scope>
    <source>
        <strain evidence="4">wild type</strain>
    </source>
</reference>
<evidence type="ECO:0000313" key="4">
    <source>
        <dbReference type="Ensembl" id="ENSCINP00000008619.3"/>
    </source>
</evidence>
<dbReference type="Pfam" id="PF23135">
    <property type="entry name" value="TRI4_N"/>
    <property type="match status" value="1"/>
</dbReference>
<dbReference type="GO" id="GO:0008270">
    <property type="term" value="F:zinc ion binding"/>
    <property type="evidence" value="ECO:0007669"/>
    <property type="project" value="InterPro"/>
</dbReference>
<sequence length="328" mass="36721">MASGTMSLSQWVNKELVKLLGIAETDVEDLSSYLVTIDNPEELTTFVTELLSENGTESGLDGPKKQFIRDLLGRWERVRVPDNVMVYKKDDDDGFNGGKKLLGKKLLPSSNSNPFDMSKMGESLEGGEKKAKKKTHYVSLYGKDGEMRAHAVMLPGRNICECQAQKHKLVNNCLSCGRVVCEQEGSGPCLFCGDLVCTREEKEVLARKSNKSKKLHEKLINIEGGGILGNQGHSASSNLASALEKARAYKERLLKYDRSCAKRTKVIDDESDYYATDSNIWLSEKERSLLKKREAEMREKRHGSRLNRKVTLDIAGRRVLDDADLDIE</sequence>
<organism evidence="4 5">
    <name type="scientific">Ciona intestinalis</name>
    <name type="common">Transparent sea squirt</name>
    <name type="synonym">Ascidia intestinalis</name>
    <dbReference type="NCBI Taxonomy" id="7719"/>
    <lineage>
        <taxon>Eukaryota</taxon>
        <taxon>Metazoa</taxon>
        <taxon>Chordata</taxon>
        <taxon>Tunicata</taxon>
        <taxon>Ascidiacea</taxon>
        <taxon>Phlebobranchia</taxon>
        <taxon>Cionidae</taxon>
        <taxon>Ciona</taxon>
    </lineage>
</organism>
<keyword evidence="5" id="KW-1185">Reference proteome</keyword>
<name>F7BPY2_CIOIN</name>
<dbReference type="Proteomes" id="UP000008144">
    <property type="component" value="Chromosome 14"/>
</dbReference>
<protein>
    <submittedName>
        <fullName evidence="4">Uncharacterized protein</fullName>
    </submittedName>
</protein>
<dbReference type="GeneTree" id="ENSGT00390000005300"/>
<dbReference type="PANTHER" id="PTHR12963:SF4">
    <property type="entry name" value="ACTIVATING SIGNAL COINTEGRATOR 1"/>
    <property type="match status" value="1"/>
</dbReference>
<dbReference type="FunCoup" id="F7BPY2">
    <property type="interactions" value="9"/>
</dbReference>
<evidence type="ECO:0000259" key="3">
    <source>
        <dbReference type="Pfam" id="PF23135"/>
    </source>
</evidence>
<dbReference type="STRING" id="7719.ENSCINP00000008619"/>
<dbReference type="EMBL" id="EAAA01001293">
    <property type="status" value="NOT_ANNOTATED_CDS"/>
    <property type="molecule type" value="Genomic_DNA"/>
</dbReference>
<evidence type="ECO:0000259" key="1">
    <source>
        <dbReference type="Pfam" id="PF06221"/>
    </source>
</evidence>
<dbReference type="AlphaFoldDB" id="F7BPY2"/>
<reference evidence="5" key="1">
    <citation type="journal article" date="2002" name="Science">
        <title>The draft genome of Ciona intestinalis: insights into chordate and vertebrate origins.</title>
        <authorList>
            <person name="Dehal P."/>
            <person name="Satou Y."/>
            <person name="Campbell R.K."/>
            <person name="Chapman J."/>
            <person name="Degnan B."/>
            <person name="De Tomaso A."/>
            <person name="Davidson B."/>
            <person name="Di Gregorio A."/>
            <person name="Gelpke M."/>
            <person name="Goodstein D.M."/>
            <person name="Harafuji N."/>
            <person name="Hastings K.E."/>
            <person name="Ho I."/>
            <person name="Hotta K."/>
            <person name="Huang W."/>
            <person name="Kawashima T."/>
            <person name="Lemaire P."/>
            <person name="Martinez D."/>
            <person name="Meinertzhagen I.A."/>
            <person name="Necula S."/>
            <person name="Nonaka M."/>
            <person name="Putnam N."/>
            <person name="Rash S."/>
            <person name="Saiga H."/>
            <person name="Satake M."/>
            <person name="Terry A."/>
            <person name="Yamada L."/>
            <person name="Wang H.G."/>
            <person name="Awazu S."/>
            <person name="Azumi K."/>
            <person name="Boore J."/>
            <person name="Branno M."/>
            <person name="Chin-Bow S."/>
            <person name="DeSantis R."/>
            <person name="Doyle S."/>
            <person name="Francino P."/>
            <person name="Keys D.N."/>
            <person name="Haga S."/>
            <person name="Hayashi H."/>
            <person name="Hino K."/>
            <person name="Imai K.S."/>
            <person name="Inaba K."/>
            <person name="Kano S."/>
            <person name="Kobayashi K."/>
            <person name="Kobayashi M."/>
            <person name="Lee B.I."/>
            <person name="Makabe K.W."/>
            <person name="Manohar C."/>
            <person name="Matassi G."/>
            <person name="Medina M."/>
            <person name="Mochizuki Y."/>
            <person name="Mount S."/>
            <person name="Morishita T."/>
            <person name="Miura S."/>
            <person name="Nakayama A."/>
            <person name="Nishizaka S."/>
            <person name="Nomoto H."/>
            <person name="Ohta F."/>
            <person name="Oishi K."/>
            <person name="Rigoutsos I."/>
            <person name="Sano M."/>
            <person name="Sasaki A."/>
            <person name="Sasakura Y."/>
            <person name="Shoguchi E."/>
            <person name="Shin-i T."/>
            <person name="Spagnuolo A."/>
            <person name="Stainier D."/>
            <person name="Suzuki M.M."/>
            <person name="Tassy O."/>
            <person name="Takatori N."/>
            <person name="Tokuoka M."/>
            <person name="Yagi K."/>
            <person name="Yoshizaki F."/>
            <person name="Wada S."/>
            <person name="Zhang C."/>
            <person name="Hyatt P.D."/>
            <person name="Larimer F."/>
            <person name="Detter C."/>
            <person name="Doggett N."/>
            <person name="Glavina T."/>
            <person name="Hawkins T."/>
            <person name="Richardson P."/>
            <person name="Lucas S."/>
            <person name="Kohara Y."/>
            <person name="Levine M."/>
            <person name="Satoh N."/>
            <person name="Rokhsar D.S."/>
        </authorList>
    </citation>
    <scope>NUCLEOTIDE SEQUENCE [LARGE SCALE GENOMIC DNA]</scope>
</reference>
<dbReference type="Pfam" id="PF06221">
    <property type="entry name" value="zf-C2HC5"/>
    <property type="match status" value="1"/>
</dbReference>
<dbReference type="InterPro" id="IPR056994">
    <property type="entry name" value="TRI4_N"/>
</dbReference>
<dbReference type="PANTHER" id="PTHR12963">
    <property type="entry name" value="THYROID RECEPTOR INTERACTING PROTEIN RELATED"/>
    <property type="match status" value="1"/>
</dbReference>
<dbReference type="HOGENOM" id="CLU_025737_0_0_1"/>
<dbReference type="InterPro" id="IPR039128">
    <property type="entry name" value="TRIP4-like"/>
</dbReference>
<feature type="domain" description="Activating signal cointegrator 1 N-terminal" evidence="3">
    <location>
        <begin position="8"/>
        <end position="76"/>
    </location>
</feature>
<dbReference type="GO" id="GO:0180022">
    <property type="term" value="C:RQC-trigger complex"/>
    <property type="evidence" value="ECO:0007669"/>
    <property type="project" value="InterPro"/>
</dbReference>
<dbReference type="GO" id="GO:0005634">
    <property type="term" value="C:nucleus"/>
    <property type="evidence" value="ECO:0007669"/>
    <property type="project" value="InterPro"/>
</dbReference>
<accession>F7BPY2</accession>
<dbReference type="Ensembl" id="ENSCINT00000008619.3">
    <property type="protein sequence ID" value="ENSCINP00000008619.3"/>
    <property type="gene ID" value="ENSCING00000004168.3"/>
</dbReference>
<dbReference type="OMA" id="WYETSEA"/>
<dbReference type="GO" id="GO:0072344">
    <property type="term" value="P:rescue of stalled ribosome"/>
    <property type="evidence" value="ECO:0007669"/>
    <property type="project" value="InterPro"/>
</dbReference>
<dbReference type="Pfam" id="PF23134">
    <property type="entry name" value="TRIP4_3rd"/>
    <property type="match status" value="1"/>
</dbReference>